<evidence type="ECO:0000313" key="3">
    <source>
        <dbReference type="Proteomes" id="UP000006512"/>
    </source>
</evidence>
<feature type="transmembrane region" description="Helical" evidence="1">
    <location>
        <begin position="20"/>
        <end position="41"/>
    </location>
</feature>
<proteinExistence type="predicted"/>
<name>F4QJK1_9CAUL</name>
<dbReference type="RefSeq" id="WP_006271120.1">
    <property type="nucleotide sequence ID" value="NZ_GL883077.1"/>
</dbReference>
<keyword evidence="3" id="KW-1185">Reference proteome</keyword>
<dbReference type="Proteomes" id="UP000006512">
    <property type="component" value="Unassembled WGS sequence"/>
</dbReference>
<keyword evidence="1" id="KW-0812">Transmembrane</keyword>
<dbReference type="STRING" id="715226.ABI_03840"/>
<dbReference type="EMBL" id="GL883077">
    <property type="protein sequence ID" value="EGF91952.1"/>
    <property type="molecule type" value="Genomic_DNA"/>
</dbReference>
<gene>
    <name evidence="2" type="ORF">ABI_03840</name>
</gene>
<accession>F4QJK1</accession>
<dbReference type="AlphaFoldDB" id="F4QJK1"/>
<organism evidence="2 3">
    <name type="scientific">Asticcacaulis biprosthecium C19</name>
    <dbReference type="NCBI Taxonomy" id="715226"/>
    <lineage>
        <taxon>Bacteria</taxon>
        <taxon>Pseudomonadati</taxon>
        <taxon>Pseudomonadota</taxon>
        <taxon>Alphaproteobacteria</taxon>
        <taxon>Caulobacterales</taxon>
        <taxon>Caulobacteraceae</taxon>
        <taxon>Asticcacaulis</taxon>
    </lineage>
</organism>
<keyword evidence="1" id="KW-1133">Transmembrane helix</keyword>
<evidence type="ECO:0000313" key="2">
    <source>
        <dbReference type="EMBL" id="EGF91952.1"/>
    </source>
</evidence>
<keyword evidence="1" id="KW-0472">Membrane</keyword>
<evidence type="ECO:0000256" key="1">
    <source>
        <dbReference type="SAM" id="Phobius"/>
    </source>
</evidence>
<dbReference type="HOGENOM" id="CLU_3211818_0_0_5"/>
<protein>
    <submittedName>
        <fullName evidence="2">Uncharacterized protein</fullName>
    </submittedName>
</protein>
<reference evidence="3" key="1">
    <citation type="submission" date="2011-03" db="EMBL/GenBank/DDBJ databases">
        <title>Draft genome sequence of Brevundimonas diminuta.</title>
        <authorList>
            <person name="Brown P.J.B."/>
            <person name="Buechlein A."/>
            <person name="Hemmerich C."/>
            <person name="Brun Y.V."/>
        </authorList>
    </citation>
    <scope>NUCLEOTIDE SEQUENCE [LARGE SCALE GENOMIC DNA]</scope>
    <source>
        <strain evidence="3">C19</strain>
    </source>
</reference>
<sequence>MTEPTPNTPNEDRRRPKAMIPYLALWASSILCVIFALFAMLNQG</sequence>